<dbReference type="PANTHER" id="PTHR13580">
    <property type="entry name" value="TGF-BETA INDUCED APOPTOSIS PROTEIN"/>
    <property type="match status" value="1"/>
</dbReference>
<evidence type="ECO:0000256" key="4">
    <source>
        <dbReference type="ARBA" id="ARBA00023015"/>
    </source>
</evidence>
<feature type="compositionally biased region" description="Basic and acidic residues" evidence="9">
    <location>
        <begin position="739"/>
        <end position="766"/>
    </location>
</feature>
<evidence type="ECO:0000256" key="7">
    <source>
        <dbReference type="ARBA" id="ARBA00023163"/>
    </source>
</evidence>
<feature type="compositionally biased region" description="Polar residues" evidence="9">
    <location>
        <begin position="248"/>
        <end position="273"/>
    </location>
</feature>
<evidence type="ECO:0000256" key="9">
    <source>
        <dbReference type="SAM" id="MobiDB-lite"/>
    </source>
</evidence>
<evidence type="ECO:0000313" key="12">
    <source>
        <dbReference type="Proteomes" id="UP000218231"/>
    </source>
</evidence>
<feature type="region of interest" description="Disordered" evidence="9">
    <location>
        <begin position="731"/>
        <end position="777"/>
    </location>
</feature>
<feature type="compositionally biased region" description="Polar residues" evidence="9">
    <location>
        <begin position="213"/>
        <end position="222"/>
    </location>
</feature>
<evidence type="ECO:0000256" key="1">
    <source>
        <dbReference type="ARBA" id="ARBA00004123"/>
    </source>
</evidence>
<dbReference type="Pfam" id="PF16019">
    <property type="entry name" value="CSRNP_N"/>
    <property type="match status" value="2"/>
</dbReference>
<organism evidence="11 12">
    <name type="scientific">Diploscapter pachys</name>
    <dbReference type="NCBI Taxonomy" id="2018661"/>
    <lineage>
        <taxon>Eukaryota</taxon>
        <taxon>Metazoa</taxon>
        <taxon>Ecdysozoa</taxon>
        <taxon>Nematoda</taxon>
        <taxon>Chromadorea</taxon>
        <taxon>Rhabditida</taxon>
        <taxon>Rhabditina</taxon>
        <taxon>Rhabditomorpha</taxon>
        <taxon>Rhabditoidea</taxon>
        <taxon>Rhabditidae</taxon>
        <taxon>Diploscapter</taxon>
    </lineage>
</organism>
<dbReference type="GO" id="GO:0043565">
    <property type="term" value="F:sequence-specific DNA binding"/>
    <property type="evidence" value="ECO:0007669"/>
    <property type="project" value="TreeGrafter"/>
</dbReference>
<keyword evidence="3" id="KW-0053">Apoptosis</keyword>
<feature type="region of interest" description="Disordered" evidence="9">
    <location>
        <begin position="604"/>
        <end position="624"/>
    </location>
</feature>
<evidence type="ECO:0000313" key="11">
    <source>
        <dbReference type="EMBL" id="PAV56424.1"/>
    </source>
</evidence>
<gene>
    <name evidence="11" type="ORF">WR25_12688</name>
</gene>
<comment type="similarity">
    <text evidence="2">Belongs to the AXUD1 family.</text>
</comment>
<evidence type="ECO:0000256" key="2">
    <source>
        <dbReference type="ARBA" id="ARBA00008548"/>
    </source>
</evidence>
<evidence type="ECO:0000256" key="3">
    <source>
        <dbReference type="ARBA" id="ARBA00022703"/>
    </source>
</evidence>
<keyword evidence="12" id="KW-1185">Reference proteome</keyword>
<dbReference type="OrthoDB" id="5946974at2759"/>
<feature type="compositionally biased region" description="Polar residues" evidence="9">
    <location>
        <begin position="298"/>
        <end position="307"/>
    </location>
</feature>
<feature type="region of interest" description="Disordered" evidence="9">
    <location>
        <begin position="125"/>
        <end position="307"/>
    </location>
</feature>
<dbReference type="STRING" id="2018661.A0A2A2J487"/>
<keyword evidence="6" id="KW-0010">Activator</keyword>
<dbReference type="Proteomes" id="UP000218231">
    <property type="component" value="Unassembled WGS sequence"/>
</dbReference>
<sequence length="777" mass="85960">MAKRPFDVICKAGETMEQVPERQADGRSQQLQDETPVMKSCGLKRMKAISNLQVPMQATKDRQQQPLDASSCPPLPIWKRTLLNDNSPCTVKTSSSAVEDPYALPVTNSPASTLYKEQLFKKRKLKEKSSSKLLGPESLGIRQSSAEIRPREKQEPHLPIQPQSQTTVIQGPPQIEAKTPPSSVLPSTSPVKLPLWTSPRRRSASESADNRLQAASTSTPVSVLTKPIPLWTSPRRRSASDLHDSDQKTVTTTGISGLTASLRTSPRRNSASELRNDANSSNAPSSPKKSANRDRPTPTRTPANFLTPQRRLNASIKSVADLRLTKTLAELGSTTPVTPLNRLRPSHRQFSSVDVRSAARRPVVIASQPSTICETPPNTRGASLHVQPKSALKCTSTPRIPAASTSSSAPSTCNHGVKFDKLNVLYFDRIQGNTTVPIQGEITIAMDVRHFTEKSFSLEEDRKRVDLRLEEELTEEDLRNDTARTIVRLDSKQRAKLLKRSGVKIERPAENELEQLRESRMKCGCKCADGFCFPETCECFQNGVQCQVDGVNEMTGEQYPCFCTPEGCDNSHGRLEYDPVSVHLHNITKIKMWKDMHKSETFDSPSYRKFDSSSDEEEVLPGRQPCSSSTAITCSVPISPRLPLSAIKSRLHASHADAYQDVFDGQLTFSSDCVSDRSDSTTPQPHDHEQAHADAEMATISQQIKSAEEAAYVEQQAFPLQKKVSRLFSFTLPMPEPISPDHDRTPTPNGTKREETAAAGEEEQRSPRKFPKVGSLL</sequence>
<evidence type="ECO:0000259" key="10">
    <source>
        <dbReference type="Pfam" id="PF16019"/>
    </source>
</evidence>
<protein>
    <recommendedName>
        <fullName evidence="10">Cysteine/serine-rich nuclear protein N-terminal domain-containing protein</fullName>
    </recommendedName>
</protein>
<feature type="domain" description="Cysteine/serine-rich nuclear protein N-terminal" evidence="10">
    <location>
        <begin position="415"/>
        <end position="468"/>
    </location>
</feature>
<dbReference type="EMBL" id="LIAE01010702">
    <property type="protein sequence ID" value="PAV56424.1"/>
    <property type="molecule type" value="Genomic_DNA"/>
</dbReference>
<dbReference type="InterPro" id="IPR031972">
    <property type="entry name" value="CSRNP_N"/>
</dbReference>
<evidence type="ECO:0000256" key="5">
    <source>
        <dbReference type="ARBA" id="ARBA00023125"/>
    </source>
</evidence>
<proteinExistence type="inferred from homology"/>
<dbReference type="GO" id="GO:0000981">
    <property type="term" value="F:DNA-binding transcription factor activity, RNA polymerase II-specific"/>
    <property type="evidence" value="ECO:0007669"/>
    <property type="project" value="TreeGrafter"/>
</dbReference>
<feature type="region of interest" description="Disordered" evidence="9">
    <location>
        <begin position="13"/>
        <end position="36"/>
    </location>
</feature>
<dbReference type="GO" id="GO:0005634">
    <property type="term" value="C:nucleus"/>
    <property type="evidence" value="ECO:0007669"/>
    <property type="project" value="UniProtKB-SubCell"/>
</dbReference>
<dbReference type="InterPro" id="IPR023260">
    <property type="entry name" value="Cys/Ser-rich_nuc_prot"/>
</dbReference>
<feature type="compositionally biased region" description="Low complexity" evidence="9">
    <location>
        <begin position="278"/>
        <end position="289"/>
    </location>
</feature>
<dbReference type="AlphaFoldDB" id="A0A2A2J487"/>
<name>A0A2A2J487_9BILA</name>
<comment type="caution">
    <text evidence="11">The sequence shown here is derived from an EMBL/GenBank/DDBJ whole genome shotgun (WGS) entry which is preliminary data.</text>
</comment>
<feature type="region of interest" description="Disordered" evidence="9">
    <location>
        <begin position="673"/>
        <end position="693"/>
    </location>
</feature>
<dbReference type="PRINTS" id="PR02031">
    <property type="entry name" value="CYSSERRICHNP"/>
</dbReference>
<keyword evidence="4" id="KW-0805">Transcription regulation</keyword>
<feature type="domain" description="Cysteine/serine-rich nuclear protein N-terminal" evidence="10">
    <location>
        <begin position="472"/>
        <end position="590"/>
    </location>
</feature>
<dbReference type="PANTHER" id="PTHR13580:SF9">
    <property type="entry name" value="AXIN1 UP-REGULATED 1, ISOFORM A"/>
    <property type="match status" value="1"/>
</dbReference>
<keyword evidence="5" id="KW-0238">DNA-binding</keyword>
<feature type="compositionally biased region" description="Basic and acidic residues" evidence="9">
    <location>
        <begin position="238"/>
        <end position="247"/>
    </location>
</feature>
<dbReference type="GO" id="GO:0006915">
    <property type="term" value="P:apoptotic process"/>
    <property type="evidence" value="ECO:0007669"/>
    <property type="project" value="UniProtKB-KW"/>
</dbReference>
<keyword evidence="8" id="KW-0539">Nucleus</keyword>
<feature type="compositionally biased region" description="Low complexity" evidence="9">
    <location>
        <begin position="178"/>
        <end position="194"/>
    </location>
</feature>
<accession>A0A2A2J487</accession>
<keyword evidence="7" id="KW-0804">Transcription</keyword>
<feature type="compositionally biased region" description="Basic and acidic residues" evidence="9">
    <location>
        <begin position="674"/>
        <end position="693"/>
    </location>
</feature>
<evidence type="ECO:0000256" key="6">
    <source>
        <dbReference type="ARBA" id="ARBA00023159"/>
    </source>
</evidence>
<evidence type="ECO:0000256" key="8">
    <source>
        <dbReference type="ARBA" id="ARBA00023242"/>
    </source>
</evidence>
<reference evidence="11 12" key="1">
    <citation type="journal article" date="2017" name="Curr. Biol.">
        <title>Genome architecture and evolution of a unichromosomal asexual nematode.</title>
        <authorList>
            <person name="Fradin H."/>
            <person name="Zegar C."/>
            <person name="Gutwein M."/>
            <person name="Lucas J."/>
            <person name="Kovtun M."/>
            <person name="Corcoran D."/>
            <person name="Baugh L.R."/>
            <person name="Kiontke K."/>
            <person name="Gunsalus K."/>
            <person name="Fitch D.H."/>
            <person name="Piano F."/>
        </authorList>
    </citation>
    <scope>NUCLEOTIDE SEQUENCE [LARGE SCALE GENOMIC DNA]</scope>
    <source>
        <strain evidence="11">PF1309</strain>
    </source>
</reference>
<comment type="subcellular location">
    <subcellularLocation>
        <location evidence="1">Nucleus</location>
    </subcellularLocation>
</comment>